<evidence type="ECO:0000313" key="1">
    <source>
        <dbReference type="EMBL" id="MBC9131529.1"/>
    </source>
</evidence>
<dbReference type="NCBIfam" id="TIGR03358">
    <property type="entry name" value="VI_chp_5"/>
    <property type="match status" value="1"/>
</dbReference>
<dbReference type="InterPro" id="IPR008312">
    <property type="entry name" value="T6SS_TssB1"/>
</dbReference>
<dbReference type="PANTHER" id="PTHR35850:SF2">
    <property type="entry name" value="TYPE VI SECRETION SYSTEM CONTRACTILE SHEATH SMALL SUBUNIT"/>
    <property type="match status" value="1"/>
</dbReference>
<gene>
    <name evidence="1" type="primary">tssB</name>
    <name evidence="1" type="ORF">FcAc13_09445</name>
</gene>
<organism evidence="1 2">
    <name type="scientific">Frischella japonica</name>
    <dbReference type="NCBI Taxonomy" id="2741544"/>
    <lineage>
        <taxon>Bacteria</taxon>
        <taxon>Pseudomonadati</taxon>
        <taxon>Pseudomonadota</taxon>
        <taxon>Gammaproteobacteria</taxon>
        <taxon>Orbales</taxon>
        <taxon>Orbaceae</taxon>
        <taxon>Frischella</taxon>
    </lineage>
</organism>
<reference evidence="1 2" key="1">
    <citation type="submission" date="2020-06" db="EMBL/GenBank/DDBJ databases">
        <title>Frischella cerana isolated from Apis cerana gut homogenate.</title>
        <authorList>
            <person name="Wolter L.A."/>
            <person name="Suenami S."/>
            <person name="Miyazaki R."/>
        </authorList>
    </citation>
    <scope>NUCLEOTIDE SEQUENCE [LARGE SCALE GENOMIC DNA]</scope>
    <source>
        <strain evidence="1 2">Ac13</strain>
    </source>
</reference>
<dbReference type="RefSeq" id="WP_187755977.1">
    <property type="nucleotide sequence ID" value="NZ_JABURY010000019.1"/>
</dbReference>
<proteinExistence type="predicted"/>
<dbReference type="PIRSF" id="PIRSF028301">
    <property type="entry name" value="UCP028301"/>
    <property type="match status" value="1"/>
</dbReference>
<protein>
    <submittedName>
        <fullName evidence="1">Type VI secretion system contractile sheath small subunit</fullName>
    </submittedName>
</protein>
<evidence type="ECO:0000313" key="2">
    <source>
        <dbReference type="Proteomes" id="UP000651208"/>
    </source>
</evidence>
<sequence length="167" mass="18866">MSNSYQNEVPASRVNIQLDLHTGGAQKKVELPLKILAMGNYSHGKDTRPLIERQKVSINKNNFDAVLKELNPQATISVQDTLAGDNSEVNVNLDFQSMNDFKPEQVAKKIPQLRSLLAMRNLLRDLKSNLMDNATFRHELEKIVKDEQLSDELRAELNAIVAQNTQE</sequence>
<comment type="caution">
    <text evidence="1">The sequence shown here is derived from an EMBL/GenBank/DDBJ whole genome shotgun (WGS) entry which is preliminary data.</text>
</comment>
<name>A0ABR7QZ87_9GAMM</name>
<dbReference type="Proteomes" id="UP000651208">
    <property type="component" value="Unassembled WGS sequence"/>
</dbReference>
<dbReference type="EMBL" id="JABURY010000019">
    <property type="protein sequence ID" value="MBC9131529.1"/>
    <property type="molecule type" value="Genomic_DNA"/>
</dbReference>
<accession>A0ABR7QZ87</accession>
<keyword evidence="2" id="KW-1185">Reference proteome</keyword>
<dbReference type="PANTHER" id="PTHR35850">
    <property type="entry name" value="CYTOPLASMIC PROTEIN-RELATED"/>
    <property type="match status" value="1"/>
</dbReference>
<dbReference type="Pfam" id="PF05591">
    <property type="entry name" value="T6SS_VipA"/>
    <property type="match status" value="1"/>
</dbReference>